<keyword evidence="11 13" id="KW-0472">Membrane</keyword>
<accession>A0ABT1U6G0</accession>
<dbReference type="EMBL" id="JANIBK010000073">
    <property type="protein sequence ID" value="MCQ8129449.1"/>
    <property type="molecule type" value="Genomic_DNA"/>
</dbReference>
<keyword evidence="6" id="KW-0349">Heme</keyword>
<dbReference type="InterPro" id="IPR000701">
    <property type="entry name" value="SuccDH_FuR_B_TM-su"/>
</dbReference>
<sequence>MSANRPLSPHLQVYRLPLTGLISITHRMTGVLLSMGLVLFVYVLFAMAAGEASYLAMQAFMSFWLFKAVYWGFIYALFFHLCHGTRHLIWDIGKTFDRATLDKYALIELACSALFTLITFLLS</sequence>
<evidence type="ECO:0000256" key="10">
    <source>
        <dbReference type="ARBA" id="ARBA00023004"/>
    </source>
</evidence>
<evidence type="ECO:0000313" key="15">
    <source>
        <dbReference type="Proteomes" id="UP001524586"/>
    </source>
</evidence>
<evidence type="ECO:0000256" key="5">
    <source>
        <dbReference type="ARBA" id="ARBA00020076"/>
    </source>
</evidence>
<dbReference type="InterPro" id="IPR014314">
    <property type="entry name" value="Succ_DH_cytb556"/>
</dbReference>
<name>A0ABT1U6G0_9GAMM</name>
<evidence type="ECO:0000256" key="11">
    <source>
        <dbReference type="ARBA" id="ARBA00023136"/>
    </source>
</evidence>
<proteinExistence type="inferred from homology"/>
<evidence type="ECO:0000256" key="6">
    <source>
        <dbReference type="ARBA" id="ARBA00022617"/>
    </source>
</evidence>
<evidence type="ECO:0000256" key="2">
    <source>
        <dbReference type="ARBA" id="ARBA00004050"/>
    </source>
</evidence>
<evidence type="ECO:0000256" key="3">
    <source>
        <dbReference type="ARBA" id="ARBA00004141"/>
    </source>
</evidence>
<keyword evidence="15" id="KW-1185">Reference proteome</keyword>
<comment type="similarity">
    <text evidence="4">Belongs to the cytochrome b560 family.</text>
</comment>
<dbReference type="SUPFAM" id="SSF81343">
    <property type="entry name" value="Fumarate reductase respiratory complex transmembrane subunits"/>
    <property type="match status" value="1"/>
</dbReference>
<dbReference type="InterPro" id="IPR018495">
    <property type="entry name" value="Succ_DH_cyt_bsu_CS"/>
</dbReference>
<keyword evidence="7 13" id="KW-0812">Transmembrane</keyword>
<evidence type="ECO:0000256" key="9">
    <source>
        <dbReference type="ARBA" id="ARBA00022989"/>
    </source>
</evidence>
<protein>
    <recommendedName>
        <fullName evidence="5">Succinate dehydrogenase cytochrome b556 subunit</fullName>
    </recommendedName>
</protein>
<evidence type="ECO:0000256" key="4">
    <source>
        <dbReference type="ARBA" id="ARBA00007244"/>
    </source>
</evidence>
<feature type="transmembrane region" description="Helical" evidence="13">
    <location>
        <begin position="104"/>
        <end position="122"/>
    </location>
</feature>
<dbReference type="Gene3D" id="1.20.1300.10">
    <property type="entry name" value="Fumarate reductase/succinate dehydrogenase, transmembrane subunit"/>
    <property type="match status" value="1"/>
</dbReference>
<dbReference type="RefSeq" id="WP_256615881.1">
    <property type="nucleotide sequence ID" value="NZ_JANIBK010000073.1"/>
</dbReference>
<keyword evidence="10" id="KW-0408">Iron</keyword>
<keyword evidence="8" id="KW-0479">Metal-binding</keyword>
<dbReference type="Proteomes" id="UP001524586">
    <property type="component" value="Unassembled WGS sequence"/>
</dbReference>
<evidence type="ECO:0000256" key="13">
    <source>
        <dbReference type="SAM" id="Phobius"/>
    </source>
</evidence>
<comment type="caution">
    <text evidence="14">The sequence shown here is derived from an EMBL/GenBank/DDBJ whole genome shotgun (WGS) entry which is preliminary data.</text>
</comment>
<comment type="subunit">
    <text evidence="12">Part of an enzyme complex containing four subunits: a flavoprotein, an iron-sulfur protein, plus two membrane-anchoring proteins, SdhC and SdhD. The complex can form homotrimers.</text>
</comment>
<organism evidence="14 15">
    <name type="scientific">Methylomonas rivi</name>
    <dbReference type="NCBI Taxonomy" id="2952226"/>
    <lineage>
        <taxon>Bacteria</taxon>
        <taxon>Pseudomonadati</taxon>
        <taxon>Pseudomonadota</taxon>
        <taxon>Gammaproteobacteria</taxon>
        <taxon>Methylococcales</taxon>
        <taxon>Methylococcaceae</taxon>
        <taxon>Methylomonas</taxon>
    </lineage>
</organism>
<dbReference type="PIRSF" id="PIRSF000178">
    <property type="entry name" value="SDH_cyt_b560"/>
    <property type="match status" value="1"/>
</dbReference>
<comment type="subcellular location">
    <subcellularLocation>
        <location evidence="3">Membrane</location>
        <topology evidence="3">Multi-pass membrane protein</topology>
    </subcellularLocation>
</comment>
<dbReference type="Pfam" id="PF01127">
    <property type="entry name" value="Sdh_cyt"/>
    <property type="match status" value="1"/>
</dbReference>
<evidence type="ECO:0000256" key="7">
    <source>
        <dbReference type="ARBA" id="ARBA00022692"/>
    </source>
</evidence>
<dbReference type="PANTHER" id="PTHR10978:SF5">
    <property type="entry name" value="SUCCINATE DEHYDROGENASE CYTOCHROME B560 SUBUNIT, MITOCHONDRIAL"/>
    <property type="match status" value="1"/>
</dbReference>
<comment type="cofactor">
    <cofactor evidence="1">
        <name>heme</name>
        <dbReference type="ChEBI" id="CHEBI:30413"/>
    </cofactor>
</comment>
<evidence type="ECO:0000256" key="8">
    <source>
        <dbReference type="ARBA" id="ARBA00022723"/>
    </source>
</evidence>
<dbReference type="PROSITE" id="PS01001">
    <property type="entry name" value="SDH_CYT_2"/>
    <property type="match status" value="1"/>
</dbReference>
<dbReference type="PANTHER" id="PTHR10978">
    <property type="entry name" value="SUCCINATE DEHYDROGENASE CYTOCHROME B560 SUBUNIT"/>
    <property type="match status" value="1"/>
</dbReference>
<dbReference type="InterPro" id="IPR034804">
    <property type="entry name" value="SQR/QFR_C/D"/>
</dbReference>
<feature type="transmembrane region" description="Helical" evidence="13">
    <location>
        <begin position="31"/>
        <end position="49"/>
    </location>
</feature>
<feature type="transmembrane region" description="Helical" evidence="13">
    <location>
        <begin position="61"/>
        <end position="83"/>
    </location>
</feature>
<dbReference type="NCBIfam" id="TIGR02970">
    <property type="entry name" value="succ_dehyd_cytB"/>
    <property type="match status" value="1"/>
</dbReference>
<dbReference type="CDD" id="cd03499">
    <property type="entry name" value="SQR_TypeC_SdhC"/>
    <property type="match status" value="1"/>
</dbReference>
<evidence type="ECO:0000256" key="12">
    <source>
        <dbReference type="ARBA" id="ARBA00025912"/>
    </source>
</evidence>
<comment type="function">
    <text evidence="2">Membrane-anchoring subunit of succinate dehydrogenase (SDH).</text>
</comment>
<gene>
    <name evidence="14" type="primary">sdhC</name>
    <name evidence="14" type="ORF">NP596_13380</name>
</gene>
<keyword evidence="9 13" id="KW-1133">Transmembrane helix</keyword>
<reference evidence="14 15" key="1">
    <citation type="submission" date="2022-07" db="EMBL/GenBank/DDBJ databases">
        <title>Methylomonas rivi sp. nov., Methylomonas rosea sp. nov., Methylomonas aureus sp. nov. and Methylomonas subterranea sp. nov., four novel methanotrophs isolated from a freshwater creek and the deep terrestrial subsurface.</title>
        <authorList>
            <person name="Abin C."/>
            <person name="Sankaranarayanan K."/>
            <person name="Garner C."/>
            <person name="Sindelar R."/>
            <person name="Kotary K."/>
            <person name="Garner R."/>
            <person name="Barclay S."/>
            <person name="Lawson P."/>
            <person name="Krumholz L."/>
        </authorList>
    </citation>
    <scope>NUCLEOTIDE SEQUENCE [LARGE SCALE GENOMIC DNA]</scope>
    <source>
        <strain evidence="14 15">WSC-6</strain>
    </source>
</reference>
<evidence type="ECO:0000256" key="1">
    <source>
        <dbReference type="ARBA" id="ARBA00001971"/>
    </source>
</evidence>
<dbReference type="PROSITE" id="PS01000">
    <property type="entry name" value="SDH_CYT_1"/>
    <property type="match status" value="1"/>
</dbReference>
<evidence type="ECO:0000313" key="14">
    <source>
        <dbReference type="EMBL" id="MCQ8129449.1"/>
    </source>
</evidence>